<keyword evidence="2" id="KW-1185">Reference proteome</keyword>
<dbReference type="PANTHER" id="PTHR36751:SF1">
    <property type="entry name" value="F3E22.8 PROTEIN"/>
    <property type="match status" value="1"/>
</dbReference>
<dbReference type="AlphaFoldDB" id="A0A8T0CHA7"/>
<dbReference type="PANTHER" id="PTHR36751">
    <property type="entry name" value="F3E22.8 PROTEIN"/>
    <property type="match status" value="1"/>
</dbReference>
<dbReference type="Proteomes" id="UP000806378">
    <property type="component" value="Unassembled WGS sequence"/>
</dbReference>
<evidence type="ECO:0000313" key="1">
    <source>
        <dbReference type="EMBL" id="KAF7847021.1"/>
    </source>
</evidence>
<dbReference type="EMBL" id="MU091389">
    <property type="protein sequence ID" value="KAF7847021.1"/>
    <property type="molecule type" value="Genomic_DNA"/>
</dbReference>
<accession>A0A8T0CHA7</accession>
<sequence>MDVSAVADVLTVTAGAESLGLARLLLLRRSAGFISLPDSFGAGPSPCSSAASMNPVDAVAPPPVKPNPYRTLTRVLLRRSRRTRRRLLRSAGGHGVGDDGALDGVGDGPFGGGFGFNGGGGGGGGQGWNFDGFGGQSWDDSSRQPRWGSGFAFDFIYEVIYWIALSKCVHFAFKRVARIVAATTIGDVQREKVPVRLRAMC</sequence>
<comment type="caution">
    <text evidence="1">The sequence shown here is derived from an EMBL/GenBank/DDBJ whole genome shotgun (WGS) entry which is preliminary data.</text>
</comment>
<organism evidence="1 2">
    <name type="scientific">Corymbia citriodora subsp. variegata</name>
    <dbReference type="NCBI Taxonomy" id="360336"/>
    <lineage>
        <taxon>Eukaryota</taxon>
        <taxon>Viridiplantae</taxon>
        <taxon>Streptophyta</taxon>
        <taxon>Embryophyta</taxon>
        <taxon>Tracheophyta</taxon>
        <taxon>Spermatophyta</taxon>
        <taxon>Magnoliopsida</taxon>
        <taxon>eudicotyledons</taxon>
        <taxon>Gunneridae</taxon>
        <taxon>Pentapetalae</taxon>
        <taxon>rosids</taxon>
        <taxon>malvids</taxon>
        <taxon>Myrtales</taxon>
        <taxon>Myrtaceae</taxon>
        <taxon>Myrtoideae</taxon>
        <taxon>Eucalypteae</taxon>
        <taxon>Corymbia</taxon>
    </lineage>
</organism>
<proteinExistence type="predicted"/>
<name>A0A8T0CHA7_CORYI</name>
<evidence type="ECO:0000313" key="2">
    <source>
        <dbReference type="Proteomes" id="UP000806378"/>
    </source>
</evidence>
<protein>
    <submittedName>
        <fullName evidence="1">Uncharacterized protein</fullName>
    </submittedName>
</protein>
<dbReference type="Gramene" id="rna-gnl|WGS:JABURB|Cocit.L3436.1">
    <property type="protein sequence ID" value="cds-KAF7847021.1"/>
    <property type="gene ID" value="gene-BT93_L3436"/>
</dbReference>
<gene>
    <name evidence="1" type="ORF">BT93_L3436</name>
</gene>
<reference evidence="1" key="1">
    <citation type="submission" date="2020-05" db="EMBL/GenBank/DDBJ databases">
        <title>WGS assembly of Corymbia citriodora subspecies variegata.</title>
        <authorList>
            <person name="Barry K."/>
            <person name="Hundley H."/>
            <person name="Shu S."/>
            <person name="Jenkins J."/>
            <person name="Grimwood J."/>
            <person name="Baten A."/>
        </authorList>
    </citation>
    <scope>NUCLEOTIDE SEQUENCE</scope>
    <source>
        <strain evidence="1">CV2-018</strain>
    </source>
</reference>
<dbReference type="OrthoDB" id="1914074at2759"/>